<dbReference type="Proteomes" id="UP000199103">
    <property type="component" value="Chromosome I"/>
</dbReference>
<dbReference type="PANTHER" id="PTHR39515:SF2">
    <property type="entry name" value="HTH-TYPE TRANSCRIPTIONAL REGULATOR RV0880"/>
    <property type="match status" value="1"/>
</dbReference>
<dbReference type="PROSITE" id="PS50995">
    <property type="entry name" value="HTH_MARR_2"/>
    <property type="match status" value="1"/>
</dbReference>
<dbReference type="InterPro" id="IPR036390">
    <property type="entry name" value="WH_DNA-bd_sf"/>
</dbReference>
<dbReference type="Gene3D" id="1.10.10.10">
    <property type="entry name" value="Winged helix-like DNA-binding domain superfamily/Winged helix DNA-binding domain"/>
    <property type="match status" value="1"/>
</dbReference>
<evidence type="ECO:0000313" key="5">
    <source>
        <dbReference type="EMBL" id="SDS86373.1"/>
    </source>
</evidence>
<evidence type="ECO:0000256" key="1">
    <source>
        <dbReference type="ARBA" id="ARBA00023015"/>
    </source>
</evidence>
<dbReference type="InterPro" id="IPR023187">
    <property type="entry name" value="Tscrpt_reg_MarR-type_CS"/>
</dbReference>
<dbReference type="RefSeq" id="WP_197679744.1">
    <property type="nucleotide sequence ID" value="NZ_LT629772.1"/>
</dbReference>
<gene>
    <name evidence="5" type="ORF">SAMN04489812_3288</name>
</gene>
<dbReference type="AlphaFoldDB" id="A0A1H1VNR2"/>
<dbReference type="SUPFAM" id="SSF46785">
    <property type="entry name" value="Winged helix' DNA-binding domain"/>
    <property type="match status" value="1"/>
</dbReference>
<reference evidence="5 6" key="1">
    <citation type="submission" date="2016-10" db="EMBL/GenBank/DDBJ databases">
        <authorList>
            <person name="de Groot N.N."/>
        </authorList>
    </citation>
    <scope>NUCLEOTIDE SEQUENCE [LARGE SCALE GENOMIC DNA]</scope>
    <source>
        <strain evidence="5 6">DSM 21800</strain>
    </source>
</reference>
<dbReference type="InterPro" id="IPR036388">
    <property type="entry name" value="WH-like_DNA-bd_sf"/>
</dbReference>
<name>A0A1H1VNR2_9ACTN</name>
<dbReference type="STRING" id="630515.SAMN04489812_3288"/>
<dbReference type="GO" id="GO:0003700">
    <property type="term" value="F:DNA-binding transcription factor activity"/>
    <property type="evidence" value="ECO:0007669"/>
    <property type="project" value="InterPro"/>
</dbReference>
<dbReference type="PANTHER" id="PTHR39515">
    <property type="entry name" value="CONSERVED PROTEIN"/>
    <property type="match status" value="1"/>
</dbReference>
<protein>
    <submittedName>
        <fullName evidence="5">DNA-binding transcriptional regulator, MarR family</fullName>
    </submittedName>
</protein>
<organism evidence="5 6">
    <name type="scientific">Microlunatus soli</name>
    <dbReference type="NCBI Taxonomy" id="630515"/>
    <lineage>
        <taxon>Bacteria</taxon>
        <taxon>Bacillati</taxon>
        <taxon>Actinomycetota</taxon>
        <taxon>Actinomycetes</taxon>
        <taxon>Propionibacteriales</taxon>
        <taxon>Propionibacteriaceae</taxon>
        <taxon>Microlunatus</taxon>
    </lineage>
</organism>
<dbReference type="GO" id="GO:0003677">
    <property type="term" value="F:DNA binding"/>
    <property type="evidence" value="ECO:0007669"/>
    <property type="project" value="UniProtKB-KW"/>
</dbReference>
<dbReference type="InterPro" id="IPR000835">
    <property type="entry name" value="HTH_MarR-typ"/>
</dbReference>
<keyword evidence="6" id="KW-1185">Reference proteome</keyword>
<dbReference type="InterPro" id="IPR052526">
    <property type="entry name" value="HTH-type_Bedaq_tolerance"/>
</dbReference>
<feature type="domain" description="HTH marR-type" evidence="4">
    <location>
        <begin position="2"/>
        <end position="135"/>
    </location>
</feature>
<keyword evidence="3" id="KW-0804">Transcription</keyword>
<evidence type="ECO:0000256" key="2">
    <source>
        <dbReference type="ARBA" id="ARBA00023125"/>
    </source>
</evidence>
<sequence length="139" mass="15379">MDDTLAEDLRQAIGALVRAVRAVDSMPGGEAAVLGYLDRDGPQTTADLAQRRRVSHQSVAKSVKDLIDAGLVSATAHPEDGRKVLLRITAAGRRTLRQQRDHRSASLHTAIDDVLTAREQRQLRECTRLLNRLTDHLNR</sequence>
<evidence type="ECO:0000256" key="3">
    <source>
        <dbReference type="ARBA" id="ARBA00023163"/>
    </source>
</evidence>
<dbReference type="Pfam" id="PF12802">
    <property type="entry name" value="MarR_2"/>
    <property type="match status" value="1"/>
</dbReference>
<dbReference type="SMART" id="SM00347">
    <property type="entry name" value="HTH_MARR"/>
    <property type="match status" value="1"/>
</dbReference>
<dbReference type="PROSITE" id="PS01117">
    <property type="entry name" value="HTH_MARR_1"/>
    <property type="match status" value="1"/>
</dbReference>
<keyword evidence="2 5" id="KW-0238">DNA-binding</keyword>
<evidence type="ECO:0000259" key="4">
    <source>
        <dbReference type="PROSITE" id="PS50995"/>
    </source>
</evidence>
<dbReference type="EMBL" id="LT629772">
    <property type="protein sequence ID" value="SDS86373.1"/>
    <property type="molecule type" value="Genomic_DNA"/>
</dbReference>
<keyword evidence="1" id="KW-0805">Transcription regulation</keyword>
<dbReference type="Gene3D" id="1.10.287.100">
    <property type="match status" value="1"/>
</dbReference>
<evidence type="ECO:0000313" key="6">
    <source>
        <dbReference type="Proteomes" id="UP000199103"/>
    </source>
</evidence>
<accession>A0A1H1VNR2</accession>
<proteinExistence type="predicted"/>